<keyword evidence="2" id="KW-1185">Reference proteome</keyword>
<accession>A0AC60Q2X8</accession>
<organism evidence="1 2">
    <name type="scientific">Ixodes persulcatus</name>
    <name type="common">Taiga tick</name>
    <dbReference type="NCBI Taxonomy" id="34615"/>
    <lineage>
        <taxon>Eukaryota</taxon>
        <taxon>Metazoa</taxon>
        <taxon>Ecdysozoa</taxon>
        <taxon>Arthropoda</taxon>
        <taxon>Chelicerata</taxon>
        <taxon>Arachnida</taxon>
        <taxon>Acari</taxon>
        <taxon>Parasitiformes</taxon>
        <taxon>Ixodida</taxon>
        <taxon>Ixodoidea</taxon>
        <taxon>Ixodidae</taxon>
        <taxon>Ixodinae</taxon>
        <taxon>Ixodes</taxon>
    </lineage>
</organism>
<protein>
    <submittedName>
        <fullName evidence="1">Uncharacterized protein</fullName>
    </submittedName>
</protein>
<comment type="caution">
    <text evidence="1">The sequence shown here is derived from an EMBL/GenBank/DDBJ whole genome shotgun (WGS) entry which is preliminary data.</text>
</comment>
<reference evidence="1 2" key="1">
    <citation type="journal article" date="2020" name="Cell">
        <title>Large-Scale Comparative Analyses of Tick Genomes Elucidate Their Genetic Diversity and Vector Capacities.</title>
        <authorList>
            <consortium name="Tick Genome and Microbiome Consortium (TIGMIC)"/>
            <person name="Jia N."/>
            <person name="Wang J."/>
            <person name="Shi W."/>
            <person name="Du L."/>
            <person name="Sun Y."/>
            <person name="Zhan W."/>
            <person name="Jiang J.F."/>
            <person name="Wang Q."/>
            <person name="Zhang B."/>
            <person name="Ji P."/>
            <person name="Bell-Sakyi L."/>
            <person name="Cui X.M."/>
            <person name="Yuan T.T."/>
            <person name="Jiang B.G."/>
            <person name="Yang W.F."/>
            <person name="Lam T.T."/>
            <person name="Chang Q.C."/>
            <person name="Ding S.J."/>
            <person name="Wang X.J."/>
            <person name="Zhu J.G."/>
            <person name="Ruan X.D."/>
            <person name="Zhao L."/>
            <person name="Wei J.T."/>
            <person name="Ye R.Z."/>
            <person name="Que T.C."/>
            <person name="Du C.H."/>
            <person name="Zhou Y.H."/>
            <person name="Cheng J.X."/>
            <person name="Dai P.F."/>
            <person name="Guo W.B."/>
            <person name="Han X.H."/>
            <person name="Huang E.J."/>
            <person name="Li L.F."/>
            <person name="Wei W."/>
            <person name="Gao Y.C."/>
            <person name="Liu J.Z."/>
            <person name="Shao H.Z."/>
            <person name="Wang X."/>
            <person name="Wang C.C."/>
            <person name="Yang T.C."/>
            <person name="Huo Q.B."/>
            <person name="Li W."/>
            <person name="Chen H.Y."/>
            <person name="Chen S.E."/>
            <person name="Zhou L.G."/>
            <person name="Ni X.B."/>
            <person name="Tian J.H."/>
            <person name="Sheng Y."/>
            <person name="Liu T."/>
            <person name="Pan Y.S."/>
            <person name="Xia L.Y."/>
            <person name="Li J."/>
            <person name="Zhao F."/>
            <person name="Cao W.C."/>
        </authorList>
    </citation>
    <scope>NUCLEOTIDE SEQUENCE [LARGE SCALE GENOMIC DNA]</scope>
    <source>
        <strain evidence="1">Iper-2018</strain>
    </source>
</reference>
<evidence type="ECO:0000313" key="1">
    <source>
        <dbReference type="EMBL" id="KAG0427365.1"/>
    </source>
</evidence>
<dbReference type="Proteomes" id="UP000805193">
    <property type="component" value="Unassembled WGS sequence"/>
</dbReference>
<gene>
    <name evidence="1" type="ORF">HPB47_025585</name>
</gene>
<evidence type="ECO:0000313" key="2">
    <source>
        <dbReference type="Proteomes" id="UP000805193"/>
    </source>
</evidence>
<dbReference type="EMBL" id="JABSTQ010009633">
    <property type="protein sequence ID" value="KAG0427365.1"/>
    <property type="molecule type" value="Genomic_DNA"/>
</dbReference>
<proteinExistence type="predicted"/>
<sequence>MPSAMGPFVSLLEECLEKETIRRDVVAERLVAALSHIGRLFAMLTPKCQDCVIARVSPDLHHIVAHDCGYEGSTKLFGGSFLEKLKTRNETLKVLGKPGNPLPG</sequence>
<name>A0AC60Q2X8_IXOPE</name>